<dbReference type="CDD" id="cd00093">
    <property type="entry name" value="HTH_XRE"/>
    <property type="match status" value="1"/>
</dbReference>
<reference evidence="3 4" key="1">
    <citation type="submission" date="2019-01" db="EMBL/GenBank/DDBJ databases">
        <title>Genome sequencing of strain DFW100M-13.</title>
        <authorList>
            <person name="Heo J."/>
            <person name="Kim S.-J."/>
            <person name="Kim J.-S."/>
            <person name="Hong S.-B."/>
            <person name="Kwon S.-W."/>
        </authorList>
    </citation>
    <scope>NUCLEOTIDE SEQUENCE [LARGE SCALE GENOMIC DNA]</scope>
    <source>
        <strain evidence="3 4">DFW100M-13</strain>
    </source>
</reference>
<name>A0A4P6ED27_9MICO</name>
<gene>
    <name evidence="3" type="ORF">ET475_04170</name>
</gene>
<dbReference type="SMART" id="SM00530">
    <property type="entry name" value="HTH_XRE"/>
    <property type="match status" value="1"/>
</dbReference>
<dbReference type="KEGG" id="mprt:ET475_04170"/>
<dbReference type="Proteomes" id="UP000293995">
    <property type="component" value="Chromosome"/>
</dbReference>
<dbReference type="PROSITE" id="PS50943">
    <property type="entry name" value="HTH_CROC1"/>
    <property type="match status" value="1"/>
</dbReference>
<feature type="domain" description="HTH cro/C1-type" evidence="2">
    <location>
        <begin position="16"/>
        <end position="70"/>
    </location>
</feature>
<accession>A0A4P6ED27</accession>
<dbReference type="GO" id="GO:0005829">
    <property type="term" value="C:cytosol"/>
    <property type="evidence" value="ECO:0007669"/>
    <property type="project" value="TreeGrafter"/>
</dbReference>
<sequence>MPRVPSAAAAHIGTQIVRARQGRKMTQDQLAAATGIDSSNIRSYEGGRATPSIHSLVRIAVALDVEPGSLIEGLTLAHFAPTTRSRRAS</sequence>
<dbReference type="SUPFAM" id="SSF47413">
    <property type="entry name" value="lambda repressor-like DNA-binding domains"/>
    <property type="match status" value="1"/>
</dbReference>
<dbReference type="OrthoDB" id="9814553at2"/>
<evidence type="ECO:0000313" key="3">
    <source>
        <dbReference type="EMBL" id="QAY59263.1"/>
    </source>
</evidence>
<dbReference type="PANTHER" id="PTHR46797:SF1">
    <property type="entry name" value="METHYLPHOSPHONATE SYNTHASE"/>
    <property type="match status" value="1"/>
</dbReference>
<dbReference type="InterPro" id="IPR050807">
    <property type="entry name" value="TransReg_Diox_bact_type"/>
</dbReference>
<dbReference type="EMBL" id="CP035494">
    <property type="protein sequence ID" value="QAY59263.1"/>
    <property type="molecule type" value="Genomic_DNA"/>
</dbReference>
<dbReference type="RefSeq" id="WP_129386298.1">
    <property type="nucleotide sequence ID" value="NZ_CP035494.1"/>
</dbReference>
<evidence type="ECO:0000259" key="2">
    <source>
        <dbReference type="PROSITE" id="PS50943"/>
    </source>
</evidence>
<protein>
    <submittedName>
        <fullName evidence="3">XRE family transcriptional regulator</fullName>
    </submittedName>
</protein>
<keyword evidence="1" id="KW-0238">DNA-binding</keyword>
<dbReference type="AlphaFoldDB" id="A0A4P6ED27"/>
<keyword evidence="4" id="KW-1185">Reference proteome</keyword>
<dbReference type="PANTHER" id="PTHR46797">
    <property type="entry name" value="HTH-TYPE TRANSCRIPTIONAL REGULATOR"/>
    <property type="match status" value="1"/>
</dbReference>
<proteinExistence type="predicted"/>
<dbReference type="GO" id="GO:0003677">
    <property type="term" value="F:DNA binding"/>
    <property type="evidence" value="ECO:0007669"/>
    <property type="project" value="UniProtKB-KW"/>
</dbReference>
<dbReference type="GO" id="GO:0003700">
    <property type="term" value="F:DNA-binding transcription factor activity"/>
    <property type="evidence" value="ECO:0007669"/>
    <property type="project" value="TreeGrafter"/>
</dbReference>
<evidence type="ECO:0000256" key="1">
    <source>
        <dbReference type="ARBA" id="ARBA00023125"/>
    </source>
</evidence>
<dbReference type="Pfam" id="PF01381">
    <property type="entry name" value="HTH_3"/>
    <property type="match status" value="1"/>
</dbReference>
<evidence type="ECO:0000313" key="4">
    <source>
        <dbReference type="Proteomes" id="UP000293995"/>
    </source>
</evidence>
<organism evidence="3 4">
    <name type="scientific">Microbacterium protaetiae</name>
    <dbReference type="NCBI Taxonomy" id="2509458"/>
    <lineage>
        <taxon>Bacteria</taxon>
        <taxon>Bacillati</taxon>
        <taxon>Actinomycetota</taxon>
        <taxon>Actinomycetes</taxon>
        <taxon>Micrococcales</taxon>
        <taxon>Microbacteriaceae</taxon>
        <taxon>Microbacterium</taxon>
    </lineage>
</organism>
<dbReference type="InterPro" id="IPR010982">
    <property type="entry name" value="Lambda_DNA-bd_dom_sf"/>
</dbReference>
<dbReference type="Gene3D" id="1.10.260.40">
    <property type="entry name" value="lambda repressor-like DNA-binding domains"/>
    <property type="match status" value="1"/>
</dbReference>
<dbReference type="InterPro" id="IPR001387">
    <property type="entry name" value="Cro/C1-type_HTH"/>
</dbReference>